<dbReference type="EMBL" id="BMYQ01000007">
    <property type="protein sequence ID" value="GGW34475.1"/>
    <property type="molecule type" value="Genomic_DNA"/>
</dbReference>
<dbReference type="PROSITE" id="PS50111">
    <property type="entry name" value="CHEMOTAXIS_TRANSDUC_2"/>
    <property type="match status" value="1"/>
</dbReference>
<evidence type="ECO:0000259" key="7">
    <source>
        <dbReference type="PROSITE" id="PS50885"/>
    </source>
</evidence>
<evidence type="ECO:0000259" key="6">
    <source>
        <dbReference type="PROSITE" id="PS50111"/>
    </source>
</evidence>
<dbReference type="SMART" id="SM00304">
    <property type="entry name" value="HAMP"/>
    <property type="match status" value="1"/>
</dbReference>
<feature type="domain" description="Methyl-accepting transducer" evidence="6">
    <location>
        <begin position="268"/>
        <end position="483"/>
    </location>
</feature>
<dbReference type="PANTHER" id="PTHR43531">
    <property type="entry name" value="PROTEIN ICFG"/>
    <property type="match status" value="1"/>
</dbReference>
<dbReference type="GO" id="GO:0004888">
    <property type="term" value="F:transmembrane signaling receptor activity"/>
    <property type="evidence" value="ECO:0007669"/>
    <property type="project" value="TreeGrafter"/>
</dbReference>
<feature type="transmembrane region" description="Helical" evidence="5">
    <location>
        <begin position="189"/>
        <end position="211"/>
    </location>
</feature>
<evidence type="ECO:0000256" key="3">
    <source>
        <dbReference type="PROSITE-ProRule" id="PRU00284"/>
    </source>
</evidence>
<keyword evidence="9" id="KW-1185">Reference proteome</keyword>
<organism evidence="8 9">
    <name type="scientific">Gemmobacter lanyuensis</name>
    <dbReference type="NCBI Taxonomy" id="1054497"/>
    <lineage>
        <taxon>Bacteria</taxon>
        <taxon>Pseudomonadati</taxon>
        <taxon>Pseudomonadota</taxon>
        <taxon>Alphaproteobacteria</taxon>
        <taxon>Rhodobacterales</taxon>
        <taxon>Paracoccaceae</taxon>
        <taxon>Gemmobacter</taxon>
    </lineage>
</organism>
<evidence type="ECO:0000313" key="8">
    <source>
        <dbReference type="EMBL" id="GGW34475.1"/>
    </source>
</evidence>
<evidence type="ECO:0000256" key="2">
    <source>
        <dbReference type="ARBA" id="ARBA00029447"/>
    </source>
</evidence>
<dbReference type="AlphaFoldDB" id="A0A918IVT6"/>
<keyword evidence="5" id="KW-0812">Transmembrane</keyword>
<sequence>MALSIKVKLVSTFLIIFLLGGVALEFAFINMRTYSTTLDDIINDDVKRLLLIEEVLLQEEVLQGLGREALIQGSRQDDQRVKRVLEALKVPQQKIKDNLETLRPMLPVEEVALLEQALGLQTASSATLLQALDLRKAGDSVAAADLMLEKGFEASQAAVAATLKLREVASDDMYLAQDEVDAHFVKTQWILMAISTVAVVVSLVSAALLIWSITSRLTRTVDLAQAVAQGDLRRMVEVRGRDEISVVQKAVNDMVAHLRGVAQSLTVSIDEVASGATQTAATSEELSQGAIEQSAASEEASSAIEQMAGNIRQSAEDAARTERLAARAATNARASGDAVAQAVTAMQTIAERILVVQEIARQTDLLALNAAVEAARAGENGRGFAVVAGEVRRLAERSQTAAAEISQLSFTTVHTAVQAGQMLDGLVPDIGETSDLVGRISSGLQELASGSAQIATAIHQLDRVTQETTSASEELSASAVQLAGLADELQGVVAFFKVDAQTPDEGPRPASARPAIAQAAGLPLDPATVEHANGNTAKGARRSAAA</sequence>
<dbReference type="PROSITE" id="PS50885">
    <property type="entry name" value="HAMP"/>
    <property type="match status" value="1"/>
</dbReference>
<evidence type="ECO:0000256" key="5">
    <source>
        <dbReference type="SAM" id="Phobius"/>
    </source>
</evidence>
<dbReference type="Proteomes" id="UP000628984">
    <property type="component" value="Unassembled WGS sequence"/>
</dbReference>
<evidence type="ECO:0000256" key="1">
    <source>
        <dbReference type="ARBA" id="ARBA00022500"/>
    </source>
</evidence>
<feature type="domain" description="HAMP" evidence="7">
    <location>
        <begin position="211"/>
        <end position="263"/>
    </location>
</feature>
<dbReference type="Pfam" id="PF00015">
    <property type="entry name" value="MCPsignal"/>
    <property type="match status" value="1"/>
</dbReference>
<dbReference type="Pfam" id="PF00672">
    <property type="entry name" value="HAMP"/>
    <property type="match status" value="1"/>
</dbReference>
<evidence type="ECO:0000256" key="4">
    <source>
        <dbReference type="SAM" id="MobiDB-lite"/>
    </source>
</evidence>
<gene>
    <name evidence="8" type="primary">mcpH</name>
    <name evidence="8" type="ORF">GCM10011452_23550</name>
</gene>
<dbReference type="RefSeq" id="WP_229804139.1">
    <property type="nucleotide sequence ID" value="NZ_BMYQ01000007.1"/>
</dbReference>
<dbReference type="GO" id="GO:0006935">
    <property type="term" value="P:chemotaxis"/>
    <property type="evidence" value="ECO:0007669"/>
    <property type="project" value="UniProtKB-KW"/>
</dbReference>
<protein>
    <submittedName>
        <fullName evidence="8">Methyl-accepting chemotaxis protein</fullName>
    </submittedName>
</protein>
<dbReference type="SUPFAM" id="SSF58104">
    <property type="entry name" value="Methyl-accepting chemotaxis protein (MCP) signaling domain"/>
    <property type="match status" value="1"/>
</dbReference>
<dbReference type="Gene3D" id="1.10.287.950">
    <property type="entry name" value="Methyl-accepting chemotaxis protein"/>
    <property type="match status" value="1"/>
</dbReference>
<dbReference type="InterPro" id="IPR004089">
    <property type="entry name" value="MCPsignal_dom"/>
</dbReference>
<comment type="similarity">
    <text evidence="2">Belongs to the methyl-accepting chemotaxis (MCP) protein family.</text>
</comment>
<keyword evidence="5" id="KW-1133">Transmembrane helix</keyword>
<dbReference type="InterPro" id="IPR051310">
    <property type="entry name" value="MCP_chemotaxis"/>
</dbReference>
<accession>A0A918IVT6</accession>
<keyword evidence="3" id="KW-0807">Transducer</keyword>
<comment type="caution">
    <text evidence="8">The sequence shown here is derived from an EMBL/GenBank/DDBJ whole genome shotgun (WGS) entry which is preliminary data.</text>
</comment>
<reference evidence="8" key="1">
    <citation type="journal article" date="2014" name="Int. J. Syst. Evol. Microbiol.">
        <title>Complete genome sequence of Corynebacterium casei LMG S-19264T (=DSM 44701T), isolated from a smear-ripened cheese.</title>
        <authorList>
            <consortium name="US DOE Joint Genome Institute (JGI-PGF)"/>
            <person name="Walter F."/>
            <person name="Albersmeier A."/>
            <person name="Kalinowski J."/>
            <person name="Ruckert C."/>
        </authorList>
    </citation>
    <scope>NUCLEOTIDE SEQUENCE</scope>
    <source>
        <strain evidence="8">KCTC 23714</strain>
    </source>
</reference>
<dbReference type="SMART" id="SM00283">
    <property type="entry name" value="MA"/>
    <property type="match status" value="1"/>
</dbReference>
<dbReference type="CDD" id="cd06225">
    <property type="entry name" value="HAMP"/>
    <property type="match status" value="1"/>
</dbReference>
<proteinExistence type="inferred from homology"/>
<dbReference type="GO" id="GO:0005886">
    <property type="term" value="C:plasma membrane"/>
    <property type="evidence" value="ECO:0007669"/>
    <property type="project" value="TreeGrafter"/>
</dbReference>
<feature type="region of interest" description="Disordered" evidence="4">
    <location>
        <begin position="523"/>
        <end position="546"/>
    </location>
</feature>
<name>A0A918IVT6_9RHOB</name>
<dbReference type="InterPro" id="IPR003660">
    <property type="entry name" value="HAMP_dom"/>
</dbReference>
<keyword evidence="1" id="KW-0145">Chemotaxis</keyword>
<dbReference type="GO" id="GO:0007165">
    <property type="term" value="P:signal transduction"/>
    <property type="evidence" value="ECO:0007669"/>
    <property type="project" value="UniProtKB-KW"/>
</dbReference>
<dbReference type="PANTHER" id="PTHR43531:SF11">
    <property type="entry name" value="METHYL-ACCEPTING CHEMOTAXIS PROTEIN 3"/>
    <property type="match status" value="1"/>
</dbReference>
<keyword evidence="5" id="KW-0472">Membrane</keyword>
<reference evidence="8" key="2">
    <citation type="submission" date="2020-09" db="EMBL/GenBank/DDBJ databases">
        <authorList>
            <person name="Sun Q."/>
            <person name="Kim S."/>
        </authorList>
    </citation>
    <scope>NUCLEOTIDE SEQUENCE</scope>
    <source>
        <strain evidence="8">KCTC 23714</strain>
    </source>
</reference>
<evidence type="ECO:0000313" key="9">
    <source>
        <dbReference type="Proteomes" id="UP000628984"/>
    </source>
</evidence>